<reference evidence="1" key="1">
    <citation type="submission" date="2021-03" db="EMBL/GenBank/DDBJ databases">
        <title>Human Oral Microbial Genomes.</title>
        <authorList>
            <person name="Johnston C.D."/>
            <person name="Chen T."/>
            <person name="Dewhirst F.E."/>
        </authorList>
    </citation>
    <scope>NUCLEOTIDE SEQUENCE</scope>
    <source>
        <strain evidence="1">F0714</strain>
    </source>
</reference>
<evidence type="ECO:0000313" key="2">
    <source>
        <dbReference type="Proteomes" id="UP000677180"/>
    </source>
</evidence>
<gene>
    <name evidence="1" type="ORF">J5A53_11695</name>
</gene>
<dbReference type="AlphaFoldDB" id="A0AB37HZV7"/>
<dbReference type="Gene3D" id="3.90.1170.40">
    <property type="entry name" value="Molybdopterin biosynthesis MoaE subunit"/>
    <property type="match status" value="1"/>
</dbReference>
<dbReference type="PANTHER" id="PTHR23404">
    <property type="entry name" value="MOLYBDOPTERIN SYNTHASE RELATED"/>
    <property type="match status" value="1"/>
</dbReference>
<proteinExistence type="predicted"/>
<protein>
    <submittedName>
        <fullName evidence="1">Molybdenum cofactor biosynthesis protein MoaE</fullName>
    </submittedName>
</protein>
<dbReference type="RefSeq" id="WP_198341727.1">
    <property type="nucleotide sequence ID" value="NZ_CP040007.1"/>
</dbReference>
<dbReference type="Pfam" id="PF02391">
    <property type="entry name" value="MoaE"/>
    <property type="match status" value="1"/>
</dbReference>
<dbReference type="GO" id="GO:0006777">
    <property type="term" value="P:Mo-molybdopterin cofactor biosynthetic process"/>
    <property type="evidence" value="ECO:0007669"/>
    <property type="project" value="InterPro"/>
</dbReference>
<dbReference type="Proteomes" id="UP000677180">
    <property type="component" value="Chromosome"/>
</dbReference>
<dbReference type="SUPFAM" id="SSF54690">
    <property type="entry name" value="Molybdopterin synthase subunit MoaE"/>
    <property type="match status" value="1"/>
</dbReference>
<accession>A0AB37HZV7</accession>
<dbReference type="InterPro" id="IPR036563">
    <property type="entry name" value="MoaE_sf"/>
</dbReference>
<dbReference type="EMBL" id="CP072385">
    <property type="protein sequence ID" value="QUC10443.1"/>
    <property type="molecule type" value="Genomic_DNA"/>
</dbReference>
<sequence>MREEGVSMPVIHAAITTDPIDQSRLEALVSSAHAGARVSFTGLIRDHDEEAEGVVIGLDYTCHPDADRFLAGVAASVASDLDPEGRAVLAVEHRIGSLGVGEVAIVAVAASAHRDQAFELCRTLVDRVKAEVPIWKHQHEESGRASWSNLGLPQ</sequence>
<name>A0AB37HZV7_9ACTN</name>
<dbReference type="InterPro" id="IPR003448">
    <property type="entry name" value="Mopterin_biosynth_MoaE"/>
</dbReference>
<evidence type="ECO:0000313" key="1">
    <source>
        <dbReference type="EMBL" id="QUC10443.1"/>
    </source>
</evidence>
<organism evidence="1 2">
    <name type="scientific">Arachnia propionica</name>
    <dbReference type="NCBI Taxonomy" id="1750"/>
    <lineage>
        <taxon>Bacteria</taxon>
        <taxon>Bacillati</taxon>
        <taxon>Actinomycetota</taxon>
        <taxon>Actinomycetes</taxon>
        <taxon>Propionibacteriales</taxon>
        <taxon>Propionibacteriaceae</taxon>
        <taxon>Arachnia</taxon>
    </lineage>
</organism>